<organism evidence="2 3">
    <name type="scientific">Claviceps africana</name>
    <dbReference type="NCBI Taxonomy" id="83212"/>
    <lineage>
        <taxon>Eukaryota</taxon>
        <taxon>Fungi</taxon>
        <taxon>Dikarya</taxon>
        <taxon>Ascomycota</taxon>
        <taxon>Pezizomycotina</taxon>
        <taxon>Sordariomycetes</taxon>
        <taxon>Hypocreomycetidae</taxon>
        <taxon>Hypocreales</taxon>
        <taxon>Clavicipitaceae</taxon>
        <taxon>Claviceps</taxon>
    </lineage>
</organism>
<protein>
    <submittedName>
        <fullName evidence="2">Uncharacterized protein</fullName>
    </submittedName>
</protein>
<reference evidence="2" key="1">
    <citation type="journal article" date="2020" name="bioRxiv">
        <title>Whole genome comparisons of ergot fungi reveals the divergence and evolution of species within the genus Claviceps are the result of varying mechanisms driving genome evolution and host range expansion.</title>
        <authorList>
            <person name="Wyka S.A."/>
            <person name="Mondo S.J."/>
            <person name="Liu M."/>
            <person name="Dettman J."/>
            <person name="Nalam V."/>
            <person name="Broders K.D."/>
        </authorList>
    </citation>
    <scope>NUCLEOTIDE SEQUENCE</scope>
    <source>
        <strain evidence="2">CCC 489</strain>
    </source>
</reference>
<dbReference type="EMBL" id="SRPY01000298">
    <property type="protein sequence ID" value="KAG5926130.1"/>
    <property type="molecule type" value="Genomic_DNA"/>
</dbReference>
<feature type="region of interest" description="Disordered" evidence="1">
    <location>
        <begin position="430"/>
        <end position="469"/>
    </location>
</feature>
<evidence type="ECO:0000256" key="1">
    <source>
        <dbReference type="SAM" id="MobiDB-lite"/>
    </source>
</evidence>
<feature type="compositionally biased region" description="Low complexity" evidence="1">
    <location>
        <begin position="430"/>
        <end position="442"/>
    </location>
</feature>
<accession>A0A8K0J7L5</accession>
<gene>
    <name evidence="2" type="ORF">E4U42_003594</name>
</gene>
<dbReference type="AlphaFoldDB" id="A0A8K0J7L5"/>
<name>A0A8K0J7L5_9HYPO</name>
<keyword evidence="3" id="KW-1185">Reference proteome</keyword>
<evidence type="ECO:0000313" key="2">
    <source>
        <dbReference type="EMBL" id="KAG5926130.1"/>
    </source>
</evidence>
<dbReference type="OrthoDB" id="5273928at2759"/>
<evidence type="ECO:0000313" key="3">
    <source>
        <dbReference type="Proteomes" id="UP000811619"/>
    </source>
</evidence>
<feature type="compositionally biased region" description="Polar residues" evidence="1">
    <location>
        <begin position="451"/>
        <end position="462"/>
    </location>
</feature>
<comment type="caution">
    <text evidence="2">The sequence shown here is derived from an EMBL/GenBank/DDBJ whole genome shotgun (WGS) entry which is preliminary data.</text>
</comment>
<sequence>MFASSGPSYREWSVSRQSIMVRGSDRDWSRRRHYYLFSPGGIRGPRSLVDMTIHVVAANIGSISEAHFEAIPNRLLWRIYEMLEARGVCLHAWKIFSKVLTTEQGDKPLGLYRYRKHICRPTGGLKVYTQPILSPTAEFLTHLVISGGCQFSTNELLCLAGLRNLVALELVQPADELSTQFSEINDRLFRGWSEVNSPFPLLRVLRIRVGGDITSNSLRWVQKFPSLAVYDVTADKHDWEEPYASGLPHDWEIAPCPRMDESLLQRLMMIAPKGHPESDYMKSMAAEVDKYLRSLCDDSRCPVRFVPNRGAPPLLDNLMDAARAYIPSWSPNPPRSEGPFCQRISFEAWAFWLCSFIGQICGDEDLHSHGCNVDTQAVTGSFVLPSRPMVSLFLGHNGRDGISNDPLYVRRGLFSIKQMTFIRRGFATRGGDAAPGASSAASTGTKHTRSDGPSDSQEPSQLRSDKKQRLADLLQSFGR</sequence>
<dbReference type="Proteomes" id="UP000811619">
    <property type="component" value="Unassembled WGS sequence"/>
</dbReference>
<proteinExistence type="predicted"/>